<proteinExistence type="predicted"/>
<dbReference type="Gene3D" id="3.30.70.100">
    <property type="match status" value="1"/>
</dbReference>
<dbReference type="InterPro" id="IPR036163">
    <property type="entry name" value="HMA_dom_sf"/>
</dbReference>
<protein>
    <recommendedName>
        <fullName evidence="1">HMA domain-containing protein</fullName>
    </recommendedName>
</protein>
<evidence type="ECO:0000259" key="1">
    <source>
        <dbReference type="PROSITE" id="PS50846"/>
    </source>
</evidence>
<dbReference type="InterPro" id="IPR006121">
    <property type="entry name" value="HMA_dom"/>
</dbReference>
<dbReference type="AlphaFoldDB" id="A0A511YYI3"/>
<reference evidence="2 3" key="1">
    <citation type="submission" date="2019-07" db="EMBL/GenBank/DDBJ databases">
        <title>Whole genome shotgun sequence of Actinotalea fermentans NBRC 105374.</title>
        <authorList>
            <person name="Hosoyama A."/>
            <person name="Uohara A."/>
            <person name="Ohji S."/>
            <person name="Ichikawa N."/>
        </authorList>
    </citation>
    <scope>NUCLEOTIDE SEQUENCE [LARGE SCALE GENOMIC DNA]</scope>
    <source>
        <strain evidence="2 3">NBRC 105374</strain>
    </source>
</reference>
<feature type="domain" description="HMA" evidence="1">
    <location>
        <begin position="2"/>
        <end position="67"/>
    </location>
</feature>
<evidence type="ECO:0000313" key="2">
    <source>
        <dbReference type="EMBL" id="GEN80265.1"/>
    </source>
</evidence>
<dbReference type="GO" id="GO:0046872">
    <property type="term" value="F:metal ion binding"/>
    <property type="evidence" value="ECO:0007669"/>
    <property type="project" value="InterPro"/>
</dbReference>
<dbReference type="EMBL" id="BJYK01000006">
    <property type="protein sequence ID" value="GEN80265.1"/>
    <property type="molecule type" value="Genomic_DNA"/>
</dbReference>
<keyword evidence="3" id="KW-1185">Reference proteome</keyword>
<gene>
    <name evidence="2" type="ORF">AFE02nite_19990</name>
</gene>
<dbReference type="RefSeq" id="WP_034243265.1">
    <property type="nucleotide sequence ID" value="NZ_BJYK01000006.1"/>
</dbReference>
<comment type="caution">
    <text evidence="2">The sequence shown here is derived from an EMBL/GenBank/DDBJ whole genome shotgun (WGS) entry which is preliminary data.</text>
</comment>
<organism evidence="2 3">
    <name type="scientific">Actinotalea fermentans</name>
    <dbReference type="NCBI Taxonomy" id="43671"/>
    <lineage>
        <taxon>Bacteria</taxon>
        <taxon>Bacillati</taxon>
        <taxon>Actinomycetota</taxon>
        <taxon>Actinomycetes</taxon>
        <taxon>Micrococcales</taxon>
        <taxon>Cellulomonadaceae</taxon>
        <taxon>Actinotalea</taxon>
    </lineage>
</organism>
<accession>A0A511YYI3</accession>
<dbReference type="PROSITE" id="PS50846">
    <property type="entry name" value="HMA_2"/>
    <property type="match status" value="1"/>
</dbReference>
<dbReference type="CDD" id="cd00371">
    <property type="entry name" value="HMA"/>
    <property type="match status" value="1"/>
</dbReference>
<dbReference type="SUPFAM" id="SSF55008">
    <property type="entry name" value="HMA, heavy metal-associated domain"/>
    <property type="match status" value="1"/>
</dbReference>
<dbReference type="Pfam" id="PF00403">
    <property type="entry name" value="HMA"/>
    <property type="match status" value="1"/>
</dbReference>
<evidence type="ECO:0000313" key="3">
    <source>
        <dbReference type="Proteomes" id="UP000321484"/>
    </source>
</evidence>
<dbReference type="Proteomes" id="UP000321484">
    <property type="component" value="Unassembled WGS sequence"/>
</dbReference>
<sequence length="71" mass="7270">MTQQTYAVSGMSCARAVAAVATAIAALPGVEDVNVRLAMGQVDVRGHEQPALADLRAAVAQAGYELMGAVR</sequence>
<name>A0A511YYI3_9CELL</name>